<dbReference type="EMBL" id="QRYQ01000002">
    <property type="protein sequence ID" value="RGU93759.1"/>
    <property type="molecule type" value="Genomic_DNA"/>
</dbReference>
<comment type="caution">
    <text evidence="2">The sequence shown here is derived from an EMBL/GenBank/DDBJ whole genome shotgun (WGS) entry which is preliminary data.</text>
</comment>
<dbReference type="Pfam" id="PF00480">
    <property type="entry name" value="ROK"/>
    <property type="match status" value="1"/>
</dbReference>
<organism evidence="2 3">
    <name type="scientific">Holdemanella biformis</name>
    <dbReference type="NCBI Taxonomy" id="1735"/>
    <lineage>
        <taxon>Bacteria</taxon>
        <taxon>Bacillati</taxon>
        <taxon>Bacillota</taxon>
        <taxon>Erysipelotrichia</taxon>
        <taxon>Erysipelotrichales</taxon>
        <taxon>Erysipelotrichaceae</taxon>
        <taxon>Holdemanella</taxon>
    </lineage>
</organism>
<dbReference type="Gene3D" id="3.30.420.40">
    <property type="match status" value="2"/>
</dbReference>
<dbReference type="RefSeq" id="WP_118324540.1">
    <property type="nucleotide sequence ID" value="NZ_CATXNH010000007.1"/>
</dbReference>
<proteinExistence type="inferred from homology"/>
<dbReference type="InterPro" id="IPR043129">
    <property type="entry name" value="ATPase_NBD"/>
</dbReference>
<comment type="similarity">
    <text evidence="1">Belongs to the ROK (NagC/XylR) family.</text>
</comment>
<evidence type="ECO:0000313" key="2">
    <source>
        <dbReference type="EMBL" id="RGU93759.1"/>
    </source>
</evidence>
<name>A0A395WAM2_9FIRM</name>
<sequence>MKYAVAIDIGGTNTRVALIDENYEIEQRIQFPTDADDPYATMNQIKEVIDGFDKDIVGVGMSCPGPLDLMVGKILTTPNLHGKWHGFYVEKELENLIHKPVQLENDANLAALAEAVIGEGKDSNIVQYLTVSTGLGAGLVINKEVFQGAHGFANEVANTCLWNNGPSHGSIYPGGIEAICSGTAIEQRAKKAGLEVAHAGEVNDLALQGNKVAKEIMDDAKLYLANYIAGIQAFVDPEMVILGGSVALKIPGFVEEVESLVKEKVYAVIAPLVKVRKSTLNEDSGLLGAACLAFSK</sequence>
<accession>A0A395WAM2</accession>
<dbReference type="InterPro" id="IPR000600">
    <property type="entry name" value="ROK"/>
</dbReference>
<dbReference type="PANTHER" id="PTHR18964">
    <property type="entry name" value="ROK (REPRESSOR, ORF, KINASE) FAMILY"/>
    <property type="match status" value="1"/>
</dbReference>
<dbReference type="GeneID" id="66578562"/>
<reference evidence="2 3" key="1">
    <citation type="submission" date="2018-08" db="EMBL/GenBank/DDBJ databases">
        <title>A genome reference for cultivated species of the human gut microbiota.</title>
        <authorList>
            <person name="Zou Y."/>
            <person name="Xue W."/>
            <person name="Luo G."/>
        </authorList>
    </citation>
    <scope>NUCLEOTIDE SEQUENCE [LARGE SCALE GENOMIC DNA]</scope>
    <source>
        <strain evidence="2 3">AF15-20</strain>
    </source>
</reference>
<dbReference type="Proteomes" id="UP000265489">
    <property type="component" value="Unassembled WGS sequence"/>
</dbReference>
<protein>
    <submittedName>
        <fullName evidence="2">ROK family protein</fullName>
    </submittedName>
</protein>
<evidence type="ECO:0000313" key="3">
    <source>
        <dbReference type="Proteomes" id="UP000265489"/>
    </source>
</evidence>
<dbReference type="PANTHER" id="PTHR18964:SF149">
    <property type="entry name" value="BIFUNCTIONAL UDP-N-ACETYLGLUCOSAMINE 2-EPIMERASE_N-ACETYLMANNOSAMINE KINASE"/>
    <property type="match status" value="1"/>
</dbReference>
<dbReference type="AlphaFoldDB" id="A0A395WAM2"/>
<dbReference type="SUPFAM" id="SSF53067">
    <property type="entry name" value="Actin-like ATPase domain"/>
    <property type="match status" value="1"/>
</dbReference>
<gene>
    <name evidence="2" type="ORF">DWW32_01745</name>
</gene>
<evidence type="ECO:0000256" key="1">
    <source>
        <dbReference type="ARBA" id="ARBA00006479"/>
    </source>
</evidence>